<dbReference type="PANTHER" id="PTHR12087:SF0">
    <property type="entry name" value="ORIGIN RECOGNITION COMPLEX SUBUNIT 4"/>
    <property type="match status" value="1"/>
</dbReference>
<dbReference type="GO" id="GO:0003688">
    <property type="term" value="F:DNA replication origin binding"/>
    <property type="evidence" value="ECO:0007669"/>
    <property type="project" value="TreeGrafter"/>
</dbReference>
<evidence type="ECO:0000313" key="3">
    <source>
        <dbReference type="EMBL" id="CAL1132298.1"/>
    </source>
</evidence>
<evidence type="ECO:0000313" key="5">
    <source>
        <dbReference type="Proteomes" id="UP001152797"/>
    </source>
</evidence>
<dbReference type="AlphaFoldDB" id="A0A9P1BV45"/>
<dbReference type="EMBL" id="CAMXCT010000446">
    <property type="protein sequence ID" value="CAI3978923.1"/>
    <property type="molecule type" value="Genomic_DNA"/>
</dbReference>
<proteinExistence type="predicted"/>
<organism evidence="2">
    <name type="scientific">Cladocopium goreaui</name>
    <dbReference type="NCBI Taxonomy" id="2562237"/>
    <lineage>
        <taxon>Eukaryota</taxon>
        <taxon>Sar</taxon>
        <taxon>Alveolata</taxon>
        <taxon>Dinophyceae</taxon>
        <taxon>Suessiales</taxon>
        <taxon>Symbiodiniaceae</taxon>
        <taxon>Cladocopium</taxon>
    </lineage>
</organism>
<gene>
    <name evidence="2" type="ORF">C1SCF055_LOCUS6912</name>
</gene>
<dbReference type="InterPro" id="IPR016527">
    <property type="entry name" value="ORC4"/>
</dbReference>
<dbReference type="EMBL" id="CAMXCT030000446">
    <property type="protein sequence ID" value="CAL4766235.1"/>
    <property type="molecule type" value="Genomic_DNA"/>
</dbReference>
<dbReference type="SUPFAM" id="SSF52540">
    <property type="entry name" value="P-loop containing nucleoside triphosphate hydrolases"/>
    <property type="match status" value="1"/>
</dbReference>
<evidence type="ECO:0000313" key="4">
    <source>
        <dbReference type="EMBL" id="CAL4766235.1"/>
    </source>
</evidence>
<dbReference type="Proteomes" id="UP001152797">
    <property type="component" value="Unassembled WGS sequence"/>
</dbReference>
<dbReference type="InterPro" id="IPR027417">
    <property type="entry name" value="P-loop_NTPase"/>
</dbReference>
<sequence>MPKRHAFVSVWALAVTVTCQENKNIITLRARGVSWAASHGDLYASNVECLRHLAQQIAGQLMTVPQSTGSFEGSMEWFRCILKESFQRDSAVVIVLDRFEHFCGMARQTLLYNLFNLAQDLSVRLCIVGVSEKFDVTCQLEKRILSRFSMEYLFAFLPRDAKELTQVLECKLTLPEDAPGFTTSFVYDFNQRIAEAIAARLPQWMQDIELGRKPTWFLWQCLPVVGFLRRALGDAPEATKQRTLGEDAQRRRLFLRGLAECEHLVLLSLFRQRAAKVRSLSTVLFELLRLVECNGSLLQERPLEFRDMLSKVLAGHTEESLSAAFFRLISYKLVAFSPVSNSDVSTRYRPCESEVDEEYRQWVEDMAKKQSAMLHNPLKDLPEAVQSWLRTE</sequence>
<evidence type="ECO:0000313" key="2">
    <source>
        <dbReference type="EMBL" id="CAI3978923.1"/>
    </source>
</evidence>
<feature type="chain" id="PRO_5043269819" evidence="1">
    <location>
        <begin position="20"/>
        <end position="392"/>
    </location>
</feature>
<dbReference type="OrthoDB" id="417727at2759"/>
<reference evidence="3" key="2">
    <citation type="submission" date="2024-04" db="EMBL/GenBank/DDBJ databases">
        <authorList>
            <person name="Chen Y."/>
            <person name="Shah S."/>
            <person name="Dougan E. K."/>
            <person name="Thang M."/>
            <person name="Chan C."/>
        </authorList>
    </citation>
    <scope>NUCLEOTIDE SEQUENCE [LARGE SCALE GENOMIC DNA]</scope>
</reference>
<keyword evidence="1" id="KW-0732">Signal</keyword>
<dbReference type="Gene3D" id="3.40.50.300">
    <property type="entry name" value="P-loop containing nucleotide triphosphate hydrolases"/>
    <property type="match status" value="1"/>
</dbReference>
<comment type="caution">
    <text evidence="2">The sequence shown here is derived from an EMBL/GenBank/DDBJ whole genome shotgun (WGS) entry which is preliminary data.</text>
</comment>
<name>A0A9P1BV45_9DINO</name>
<reference evidence="2" key="1">
    <citation type="submission" date="2022-10" db="EMBL/GenBank/DDBJ databases">
        <authorList>
            <person name="Chen Y."/>
            <person name="Dougan E. K."/>
            <person name="Chan C."/>
            <person name="Rhodes N."/>
            <person name="Thang M."/>
        </authorList>
    </citation>
    <scope>NUCLEOTIDE SEQUENCE</scope>
</reference>
<dbReference type="PANTHER" id="PTHR12087">
    <property type="entry name" value="ORIGIN RECOGNITION COMPLEX SUBUNIT 4"/>
    <property type="match status" value="1"/>
</dbReference>
<protein>
    <submittedName>
        <fullName evidence="4">Origin of replication complex subunit 4 (AtORC4)</fullName>
    </submittedName>
</protein>
<keyword evidence="5" id="KW-1185">Reference proteome</keyword>
<dbReference type="GO" id="GO:0005664">
    <property type="term" value="C:nuclear origin of replication recognition complex"/>
    <property type="evidence" value="ECO:0007669"/>
    <property type="project" value="TreeGrafter"/>
</dbReference>
<evidence type="ECO:0000256" key="1">
    <source>
        <dbReference type="SAM" id="SignalP"/>
    </source>
</evidence>
<dbReference type="GO" id="GO:0006270">
    <property type="term" value="P:DNA replication initiation"/>
    <property type="evidence" value="ECO:0007669"/>
    <property type="project" value="TreeGrafter"/>
</dbReference>
<dbReference type="EMBL" id="CAMXCT020000446">
    <property type="protein sequence ID" value="CAL1132298.1"/>
    <property type="molecule type" value="Genomic_DNA"/>
</dbReference>
<accession>A0A9P1BV45</accession>
<feature type="signal peptide" evidence="1">
    <location>
        <begin position="1"/>
        <end position="19"/>
    </location>
</feature>